<feature type="region of interest" description="Disordered" evidence="1">
    <location>
        <begin position="484"/>
        <end position="537"/>
    </location>
</feature>
<feature type="region of interest" description="Disordered" evidence="1">
    <location>
        <begin position="181"/>
        <end position="202"/>
    </location>
</feature>
<feature type="compositionally biased region" description="Low complexity" evidence="1">
    <location>
        <begin position="503"/>
        <end position="517"/>
    </location>
</feature>
<feature type="region of interest" description="Disordered" evidence="1">
    <location>
        <begin position="1"/>
        <end position="71"/>
    </location>
</feature>
<reference evidence="2 3" key="1">
    <citation type="submission" date="2018-09" db="EMBL/GenBank/DDBJ databases">
        <authorList>
            <person name="Peiro R."/>
            <person name="Begona"/>
            <person name="Cbmso G."/>
            <person name="Lopez M."/>
            <person name="Gonzalez S."/>
        </authorList>
    </citation>
    <scope>NUCLEOTIDE SEQUENCE [LARGE SCALE GENOMIC DNA]</scope>
</reference>
<proteinExistence type="predicted"/>
<evidence type="ECO:0000313" key="3">
    <source>
        <dbReference type="Proteomes" id="UP000319462"/>
    </source>
</evidence>
<sequence>MRGLHGDHVDIAHEQVFGYRPARSSTATDLAPASQRPQPPPTTPPLRARPPHRLVRDSARSLVPRQPEERKRMFAGVLRQRQVPGKRISLSSRGPGTECTAATVWQQYYGVADPGPGPQAPLDYEGYISPIPATSNSVSSVAKTVSTFAQAKVSEPPQSTSSLVITSALHTNPYYYRFQTASPSAEEQTDSDAAPMPPLGPGCNAVESSSLNARAYWQPQATNSPSLRTGPSAGTAAASTVTTTATVYRSGSATVFERLAGESSIGISMIGKRVRQWAEGAGLMLHPSNSVWHALLTYSMAPLKYERLWRRTCAKGRYRLSLLTRPKVCNGTSSAAALREHNIAEERSHADPHQKATNLGQRSRARRHSIPSTTPGGLSAYRVQQEYMRWCQWQLWHFFEQGSSYLTSVWRVSPLLWRQRRHAARCCGGKEYTATSPASSVSLIFDGRYTVPSVASIDAAQEEQRTLEKRVKVLLRLLRRENGSSAPASTTRSCSRDNGSNGAATAAHRADDIAASDPDGEGEEDWEEENVYRSANQTRHRSEAVAVTQPFLDVHIDEATALMHLSLYINGDANGNGAEFVGSSVAGCIDNHRWVILKGLWARQVLVFCFYRGEGLPSTTKKQVDGHLKRQGGYDEQTEQDVSRCSHIVEGLVVKGVAFTKMHPGHTLATAQDTFACTRCGHKRRCHNVAYTSKQTGRIVCGVYYCVVCLTRTHHVCIPPMKDLPTVLLGGSEAGAVEGSRVHQLRGLSSVRSSASFSRSTNTTGSGLLPSAYAHWCSGSGSHAADASQFAVEDAATAMREWTRAAAAAPRPAWLLGSKVNSDKLFGRTRGLDCPPPRPRV</sequence>
<protein>
    <submittedName>
        <fullName evidence="2">Hypothetical_protein</fullName>
    </submittedName>
</protein>
<feature type="compositionally biased region" description="Polar residues" evidence="1">
    <location>
        <begin position="484"/>
        <end position="502"/>
    </location>
</feature>
<name>A0A3P3ZCT5_LEIBR</name>
<feature type="region of interest" description="Disordered" evidence="1">
    <location>
        <begin position="344"/>
        <end position="377"/>
    </location>
</feature>
<feature type="compositionally biased region" description="Pro residues" evidence="1">
    <location>
        <begin position="37"/>
        <end position="48"/>
    </location>
</feature>
<accession>A0A3P3ZCT5</accession>
<feature type="compositionally biased region" description="Basic and acidic residues" evidence="1">
    <location>
        <begin position="344"/>
        <end position="354"/>
    </location>
</feature>
<evidence type="ECO:0000256" key="1">
    <source>
        <dbReference type="SAM" id="MobiDB-lite"/>
    </source>
</evidence>
<evidence type="ECO:0000313" key="2">
    <source>
        <dbReference type="EMBL" id="SYZ68007.1"/>
    </source>
</evidence>
<dbReference type="EMBL" id="LS997629">
    <property type="protein sequence ID" value="SYZ68007.1"/>
    <property type="molecule type" value="Genomic_DNA"/>
</dbReference>
<feature type="compositionally biased region" description="Acidic residues" evidence="1">
    <location>
        <begin position="518"/>
        <end position="529"/>
    </location>
</feature>
<gene>
    <name evidence="2" type="ORF">LBRM2904_30.1930</name>
</gene>
<feature type="compositionally biased region" description="Basic and acidic residues" evidence="1">
    <location>
        <begin position="1"/>
        <end position="13"/>
    </location>
</feature>
<organism evidence="2 3">
    <name type="scientific">Leishmania braziliensis MHOM/BR/75/M2904</name>
    <dbReference type="NCBI Taxonomy" id="420245"/>
    <lineage>
        <taxon>Eukaryota</taxon>
        <taxon>Discoba</taxon>
        <taxon>Euglenozoa</taxon>
        <taxon>Kinetoplastea</taxon>
        <taxon>Metakinetoplastina</taxon>
        <taxon>Trypanosomatida</taxon>
        <taxon>Trypanosomatidae</taxon>
        <taxon>Leishmaniinae</taxon>
        <taxon>Leishmania</taxon>
        <taxon>Leishmania braziliensis species complex</taxon>
    </lineage>
</organism>
<dbReference type="AlphaFoldDB" id="A0A3P3ZCT5"/>
<dbReference type="Proteomes" id="UP000319462">
    <property type="component" value="Chromosome 30"/>
</dbReference>